<dbReference type="EMBL" id="JARBHB010000013">
    <property type="protein sequence ID" value="KAJ8870040.1"/>
    <property type="molecule type" value="Genomic_DNA"/>
</dbReference>
<comment type="caution">
    <text evidence="1">The sequence shown here is derived from an EMBL/GenBank/DDBJ whole genome shotgun (WGS) entry which is preliminary data.</text>
</comment>
<evidence type="ECO:0008006" key="3">
    <source>
        <dbReference type="Google" id="ProtNLM"/>
    </source>
</evidence>
<organism evidence="1 2">
    <name type="scientific">Dryococelus australis</name>
    <dbReference type="NCBI Taxonomy" id="614101"/>
    <lineage>
        <taxon>Eukaryota</taxon>
        <taxon>Metazoa</taxon>
        <taxon>Ecdysozoa</taxon>
        <taxon>Arthropoda</taxon>
        <taxon>Hexapoda</taxon>
        <taxon>Insecta</taxon>
        <taxon>Pterygota</taxon>
        <taxon>Neoptera</taxon>
        <taxon>Polyneoptera</taxon>
        <taxon>Phasmatodea</taxon>
        <taxon>Verophasmatodea</taxon>
        <taxon>Anareolatae</taxon>
        <taxon>Phasmatidae</taxon>
        <taxon>Eurycanthinae</taxon>
        <taxon>Dryococelus</taxon>
    </lineage>
</organism>
<keyword evidence="2" id="KW-1185">Reference proteome</keyword>
<evidence type="ECO:0000313" key="2">
    <source>
        <dbReference type="Proteomes" id="UP001159363"/>
    </source>
</evidence>
<dbReference type="InterPro" id="IPR052958">
    <property type="entry name" value="IFN-induced_PKR_regulator"/>
</dbReference>
<proteinExistence type="predicted"/>
<protein>
    <recommendedName>
        <fullName evidence="3">DUF4371 domain-containing protein</fullName>
    </recommendedName>
</protein>
<sequence length="424" mass="47644">MPQNGDYRHHCKEDCQAQVSLILRYVHFGDSNDLREDFITFIYAFGNLCEAVNQPTEIQNDIFDFDRSLYPARTEISLTGETLVGIILRKLKSLGLSLDGCVGIGTDGRSVMISEKGALKKEIQKEASNAVMTPCYSHKLNNVISQSSKVKNIENTVDVMKEVIPFFFFPKRSPVLRQFLGHKLAQLCNTSWVNDMMGFSNLPLTYPKLLKLCRKYLSGKIGYSCKGKSYDCCCAGETVHSTFRFLFSQIEEMARKVDIELRKPRICGRQEHRPNYGVSSVEDYYRVFVYIPLLDHIVGDLKERLSYEVLEVFKLAVLLPEIIVNMEFSQISCAVECVISHLTHLLGGSRDLQLLMIKGGGGGHIGNRNDVDLISQRSEGSFCQAQTTVGSAIGRDHILSQAEVTPHEIAELRGCNCNIGTRTF</sequence>
<reference evidence="1 2" key="1">
    <citation type="submission" date="2023-02" db="EMBL/GenBank/DDBJ databases">
        <title>LHISI_Scaffold_Assembly.</title>
        <authorList>
            <person name="Stuart O.P."/>
            <person name="Cleave R."/>
            <person name="Magrath M.J.L."/>
            <person name="Mikheyev A.S."/>
        </authorList>
    </citation>
    <scope>NUCLEOTIDE SEQUENCE [LARGE SCALE GENOMIC DNA]</scope>
    <source>
        <strain evidence="1">Daus_M_001</strain>
        <tissue evidence="1">Leg muscle</tissue>
    </source>
</reference>
<gene>
    <name evidence="1" type="ORF">PR048_029051</name>
</gene>
<evidence type="ECO:0000313" key="1">
    <source>
        <dbReference type="EMBL" id="KAJ8870040.1"/>
    </source>
</evidence>
<dbReference type="PANTHER" id="PTHR46289:SF14">
    <property type="entry name" value="DUF4371 DOMAIN-CONTAINING PROTEIN"/>
    <property type="match status" value="1"/>
</dbReference>
<dbReference type="PANTHER" id="PTHR46289">
    <property type="entry name" value="52 KDA REPRESSOR OF THE INHIBITOR OF THE PROTEIN KINASE-LIKE PROTEIN-RELATED"/>
    <property type="match status" value="1"/>
</dbReference>
<dbReference type="Proteomes" id="UP001159363">
    <property type="component" value="Chromosome 12"/>
</dbReference>
<accession>A0ABQ9GCA3</accession>
<name>A0ABQ9GCA3_9NEOP</name>